<comment type="similarity">
    <text evidence="1">Belongs to the CISD protein family. CISD2 subfamily.</text>
</comment>
<dbReference type="PANTHER" id="PTHR13680">
    <property type="entry name" value="CDGSH IRON-SULFUR DOMAIN-CONTAINING PROTEIN 1"/>
    <property type="match status" value="1"/>
</dbReference>
<dbReference type="GO" id="GO:0046872">
    <property type="term" value="F:metal ion binding"/>
    <property type="evidence" value="ECO:0007669"/>
    <property type="project" value="UniProtKB-KW"/>
</dbReference>
<keyword evidence="9" id="KW-1185">Reference proteome</keyword>
<dbReference type="PANTHER" id="PTHR13680:SF5">
    <property type="entry name" value="CDGSH IRON-SULFUR DOMAIN-CONTAINING PROTEIN 1"/>
    <property type="match status" value="1"/>
</dbReference>
<dbReference type="WBParaSite" id="SPAL_0001615500.1">
    <property type="protein sequence ID" value="SPAL_0001615500.1"/>
    <property type="gene ID" value="SPAL_0001615500"/>
</dbReference>
<organism evidence="9 10">
    <name type="scientific">Strongyloides papillosus</name>
    <name type="common">Intestinal threadworm</name>
    <dbReference type="NCBI Taxonomy" id="174720"/>
    <lineage>
        <taxon>Eukaryota</taxon>
        <taxon>Metazoa</taxon>
        <taxon>Ecdysozoa</taxon>
        <taxon>Nematoda</taxon>
        <taxon>Chromadorea</taxon>
        <taxon>Rhabditida</taxon>
        <taxon>Tylenchina</taxon>
        <taxon>Panagrolaimomorpha</taxon>
        <taxon>Strongyloidoidea</taxon>
        <taxon>Strongyloididae</taxon>
        <taxon>Strongyloides</taxon>
    </lineage>
</organism>
<keyword evidence="7" id="KW-1133">Transmembrane helix</keyword>
<evidence type="ECO:0000256" key="7">
    <source>
        <dbReference type="SAM" id="Phobius"/>
    </source>
</evidence>
<dbReference type="AlphaFoldDB" id="A0A0N5CE64"/>
<dbReference type="Proteomes" id="UP000046392">
    <property type="component" value="Unplaced"/>
</dbReference>
<keyword evidence="7" id="KW-0472">Membrane</keyword>
<sequence>MSYYSSFVHSKTHLIFLSCGIVAVGAAIGYIIGVSVNKSNVINASIKKKTDKVVDIIDIEDLENKNTLCRCWKSKDFPYCDGSHNKHNFDSADNIGPVIIRLKKE</sequence>
<proteinExistence type="inferred from homology"/>
<evidence type="ECO:0000313" key="9">
    <source>
        <dbReference type="Proteomes" id="UP000046392"/>
    </source>
</evidence>
<evidence type="ECO:0000256" key="6">
    <source>
        <dbReference type="ARBA" id="ARBA00034078"/>
    </source>
</evidence>
<dbReference type="FunFam" id="3.40.5.90:FF:000001">
    <property type="entry name" value="CDGSH iron-sulfur domain-containing protein 1"/>
    <property type="match status" value="1"/>
</dbReference>
<dbReference type="InterPro" id="IPR045131">
    <property type="entry name" value="CISD1/2"/>
</dbReference>
<evidence type="ECO:0000256" key="1">
    <source>
        <dbReference type="ARBA" id="ARBA00008624"/>
    </source>
</evidence>
<dbReference type="InterPro" id="IPR018967">
    <property type="entry name" value="FeS-contain_CDGSH-typ"/>
</dbReference>
<protein>
    <submittedName>
        <fullName evidence="10">ZnF_CDGSH domain-containing protein</fullName>
    </submittedName>
</protein>
<keyword evidence="2" id="KW-0001">2Fe-2S</keyword>
<evidence type="ECO:0000256" key="5">
    <source>
        <dbReference type="ARBA" id="ARBA00023014"/>
    </source>
</evidence>
<evidence type="ECO:0000259" key="8">
    <source>
        <dbReference type="SMART" id="SM00704"/>
    </source>
</evidence>
<dbReference type="STRING" id="174720.A0A0N5CE64"/>
<reference evidence="10" key="1">
    <citation type="submission" date="2017-02" db="UniProtKB">
        <authorList>
            <consortium name="WormBaseParasite"/>
        </authorList>
    </citation>
    <scope>IDENTIFICATION</scope>
</reference>
<dbReference type="SMART" id="SM00704">
    <property type="entry name" value="ZnF_CDGSH"/>
    <property type="match status" value="1"/>
</dbReference>
<keyword evidence="7" id="KW-0812">Transmembrane</keyword>
<keyword evidence="3" id="KW-0479">Metal-binding</keyword>
<evidence type="ECO:0000313" key="10">
    <source>
        <dbReference type="WBParaSite" id="SPAL_0001615500.1"/>
    </source>
</evidence>
<dbReference type="InterPro" id="IPR042216">
    <property type="entry name" value="MitoNEET_CISD"/>
</dbReference>
<dbReference type="GO" id="GO:0005741">
    <property type="term" value="C:mitochondrial outer membrane"/>
    <property type="evidence" value="ECO:0007669"/>
    <property type="project" value="TreeGrafter"/>
</dbReference>
<name>A0A0N5CE64_STREA</name>
<dbReference type="Pfam" id="PF09360">
    <property type="entry name" value="zf-CDGSH"/>
    <property type="match status" value="1"/>
</dbReference>
<evidence type="ECO:0000256" key="3">
    <source>
        <dbReference type="ARBA" id="ARBA00022723"/>
    </source>
</evidence>
<evidence type="ECO:0000256" key="4">
    <source>
        <dbReference type="ARBA" id="ARBA00023004"/>
    </source>
</evidence>
<evidence type="ECO:0000256" key="2">
    <source>
        <dbReference type="ARBA" id="ARBA00022714"/>
    </source>
</evidence>
<comment type="cofactor">
    <cofactor evidence="6">
        <name>[2Fe-2S] cluster</name>
        <dbReference type="ChEBI" id="CHEBI:190135"/>
    </cofactor>
</comment>
<keyword evidence="4" id="KW-0408">Iron</keyword>
<dbReference type="Gene3D" id="3.40.5.90">
    <property type="entry name" value="CDGSH iron-sulfur domain, mitoNEET-type"/>
    <property type="match status" value="1"/>
</dbReference>
<dbReference type="GO" id="GO:0010506">
    <property type="term" value="P:regulation of autophagy"/>
    <property type="evidence" value="ECO:0007669"/>
    <property type="project" value="InterPro"/>
</dbReference>
<feature type="transmembrane region" description="Helical" evidence="7">
    <location>
        <begin position="12"/>
        <end position="33"/>
    </location>
</feature>
<feature type="domain" description="Iron-binding zinc finger CDGSH type" evidence="8">
    <location>
        <begin position="52"/>
        <end position="90"/>
    </location>
</feature>
<accession>A0A0N5CE64</accession>
<dbReference type="GO" id="GO:0051537">
    <property type="term" value="F:2 iron, 2 sulfur cluster binding"/>
    <property type="evidence" value="ECO:0007669"/>
    <property type="project" value="UniProtKB-KW"/>
</dbReference>
<keyword evidence="5" id="KW-0411">Iron-sulfur</keyword>